<dbReference type="GeneID" id="96088130"/>
<evidence type="ECO:0000313" key="3">
    <source>
        <dbReference type="Proteomes" id="UP001578633"/>
    </source>
</evidence>
<feature type="compositionally biased region" description="Basic and acidic residues" evidence="1">
    <location>
        <begin position="144"/>
        <end position="160"/>
    </location>
</feature>
<comment type="caution">
    <text evidence="2">The sequence shown here is derived from an EMBL/GenBank/DDBJ whole genome shotgun (WGS) entry which is preliminary data.</text>
</comment>
<evidence type="ECO:0000313" key="2">
    <source>
        <dbReference type="EMBL" id="KAL1794387.1"/>
    </source>
</evidence>
<keyword evidence="3" id="KW-1185">Reference proteome</keyword>
<organism evidence="2 3">
    <name type="scientific">Alternaria dauci</name>
    <dbReference type="NCBI Taxonomy" id="48095"/>
    <lineage>
        <taxon>Eukaryota</taxon>
        <taxon>Fungi</taxon>
        <taxon>Dikarya</taxon>
        <taxon>Ascomycota</taxon>
        <taxon>Pezizomycotina</taxon>
        <taxon>Dothideomycetes</taxon>
        <taxon>Pleosporomycetidae</taxon>
        <taxon>Pleosporales</taxon>
        <taxon>Pleosporineae</taxon>
        <taxon>Pleosporaceae</taxon>
        <taxon>Alternaria</taxon>
        <taxon>Alternaria sect. Porri</taxon>
    </lineage>
</organism>
<name>A0ABR3UDX4_9PLEO</name>
<feature type="compositionally biased region" description="Basic and acidic residues" evidence="1">
    <location>
        <begin position="124"/>
        <end position="133"/>
    </location>
</feature>
<evidence type="ECO:0000256" key="1">
    <source>
        <dbReference type="SAM" id="MobiDB-lite"/>
    </source>
</evidence>
<sequence>MSDENTPKGAGGKVQGWTEREFLVYLLSALDSANIQIDYNSAPVPAGRNANGCRQKINKTKLALKPEIDALKAGLPIAAAFTSPVDGSPTKKAVTPRKRKPKADDEGNTGEVTPKKARGRPKKNKEPAPKTEEDQQELGVKTEVNSEDKEYDTLKEAESI</sequence>
<gene>
    <name evidence="2" type="ORF">ACET3X_007808</name>
</gene>
<reference evidence="2 3" key="1">
    <citation type="submission" date="2024-09" db="EMBL/GenBank/DDBJ databases">
        <title>T2T genomes of carrot and Alternaria dauci and their utility for understanding host-pathogen interaction during carrot leaf blight disease.</title>
        <authorList>
            <person name="Liu W."/>
            <person name="Xu S."/>
            <person name="Ou C."/>
            <person name="Liu X."/>
            <person name="Zhuang F."/>
            <person name="Deng X.W."/>
        </authorList>
    </citation>
    <scope>NUCLEOTIDE SEQUENCE [LARGE SCALE GENOMIC DNA]</scope>
    <source>
        <strain evidence="2 3">A2016</strain>
    </source>
</reference>
<protein>
    <submittedName>
        <fullName evidence="2">Uncharacterized protein</fullName>
    </submittedName>
</protein>
<proteinExistence type="predicted"/>
<dbReference type="RefSeq" id="XP_069304971.1">
    <property type="nucleotide sequence ID" value="XM_069453994.1"/>
</dbReference>
<feature type="region of interest" description="Disordered" evidence="1">
    <location>
        <begin position="79"/>
        <end position="160"/>
    </location>
</feature>
<accession>A0ABR3UDX4</accession>
<dbReference type="Proteomes" id="UP001578633">
    <property type="component" value="Chromosome 7"/>
</dbReference>
<dbReference type="EMBL" id="JBHGVX010000007">
    <property type="protein sequence ID" value="KAL1794387.1"/>
    <property type="molecule type" value="Genomic_DNA"/>
</dbReference>